<organism evidence="1 2">
    <name type="scientific">Datura stramonium</name>
    <name type="common">Jimsonweed</name>
    <name type="synonym">Common thornapple</name>
    <dbReference type="NCBI Taxonomy" id="4076"/>
    <lineage>
        <taxon>Eukaryota</taxon>
        <taxon>Viridiplantae</taxon>
        <taxon>Streptophyta</taxon>
        <taxon>Embryophyta</taxon>
        <taxon>Tracheophyta</taxon>
        <taxon>Spermatophyta</taxon>
        <taxon>Magnoliopsida</taxon>
        <taxon>eudicotyledons</taxon>
        <taxon>Gunneridae</taxon>
        <taxon>Pentapetalae</taxon>
        <taxon>asterids</taxon>
        <taxon>lamiids</taxon>
        <taxon>Solanales</taxon>
        <taxon>Solanaceae</taxon>
        <taxon>Solanoideae</taxon>
        <taxon>Datureae</taxon>
        <taxon>Datura</taxon>
    </lineage>
</organism>
<accession>A0ABS8TEF4</accession>
<comment type="caution">
    <text evidence="1">The sequence shown here is derived from an EMBL/GenBank/DDBJ whole genome shotgun (WGS) entry which is preliminary data.</text>
</comment>
<keyword evidence="2" id="KW-1185">Reference proteome</keyword>
<dbReference type="EMBL" id="JACEIK010001434">
    <property type="protein sequence ID" value="MCD7469356.1"/>
    <property type="molecule type" value="Genomic_DNA"/>
</dbReference>
<name>A0ABS8TEF4_DATST</name>
<dbReference type="Proteomes" id="UP000823775">
    <property type="component" value="Unassembled WGS sequence"/>
</dbReference>
<protein>
    <submittedName>
        <fullName evidence="1">Uncharacterized protein</fullName>
    </submittedName>
</protein>
<proteinExistence type="predicted"/>
<evidence type="ECO:0000313" key="1">
    <source>
        <dbReference type="EMBL" id="MCD7469356.1"/>
    </source>
</evidence>
<sequence>MSGPENHVEELSQWLLLFEMARIAIISLFGRLSSLSNMASRPYPQHTFIPMAVSWVPLATSITVDGDLSDDLPIKKFLPVFHLLLADWPPLVLILVSICSSPLPSSLPSISHKTLPGNIISLFLSPSYIHRPSAFTNHIHNSASLPT</sequence>
<reference evidence="1 2" key="1">
    <citation type="journal article" date="2021" name="BMC Genomics">
        <title>Datura genome reveals duplications of psychoactive alkaloid biosynthetic genes and high mutation rate following tissue culture.</title>
        <authorList>
            <person name="Rajewski A."/>
            <person name="Carter-House D."/>
            <person name="Stajich J."/>
            <person name="Litt A."/>
        </authorList>
    </citation>
    <scope>NUCLEOTIDE SEQUENCE [LARGE SCALE GENOMIC DNA]</scope>
    <source>
        <strain evidence="1">AR-01</strain>
    </source>
</reference>
<evidence type="ECO:0000313" key="2">
    <source>
        <dbReference type="Proteomes" id="UP000823775"/>
    </source>
</evidence>
<gene>
    <name evidence="1" type="ORF">HAX54_008323</name>
</gene>